<keyword evidence="2" id="KW-1185">Reference proteome</keyword>
<sequence>MAVAPTLVHPYLLNRKKGEGGVQFLVSTRKCTGKLFRICMSGTQLSEVLYIQHF</sequence>
<proteinExistence type="predicted"/>
<reference evidence="1 2" key="1">
    <citation type="journal article" date="2021" name="Commun. Biol.">
        <title>The genome of Shorea leprosula (Dipterocarpaceae) highlights the ecological relevance of drought in aseasonal tropical rainforests.</title>
        <authorList>
            <person name="Ng K.K.S."/>
            <person name="Kobayashi M.J."/>
            <person name="Fawcett J.A."/>
            <person name="Hatakeyama M."/>
            <person name="Paape T."/>
            <person name="Ng C.H."/>
            <person name="Ang C.C."/>
            <person name="Tnah L.H."/>
            <person name="Lee C.T."/>
            <person name="Nishiyama T."/>
            <person name="Sese J."/>
            <person name="O'Brien M.J."/>
            <person name="Copetti D."/>
            <person name="Mohd Noor M.I."/>
            <person name="Ong R.C."/>
            <person name="Putra M."/>
            <person name="Sireger I.Z."/>
            <person name="Indrioko S."/>
            <person name="Kosugi Y."/>
            <person name="Izuno A."/>
            <person name="Isagi Y."/>
            <person name="Lee S.L."/>
            <person name="Shimizu K.K."/>
        </authorList>
    </citation>
    <scope>NUCLEOTIDE SEQUENCE [LARGE SCALE GENOMIC DNA]</scope>
    <source>
        <strain evidence="1">214</strain>
    </source>
</reference>
<gene>
    <name evidence="1" type="ORF">SLEP1_g37175</name>
</gene>
<dbReference type="Proteomes" id="UP001054252">
    <property type="component" value="Unassembled WGS sequence"/>
</dbReference>
<protein>
    <submittedName>
        <fullName evidence="1">Uncharacterized protein</fullName>
    </submittedName>
</protein>
<evidence type="ECO:0000313" key="1">
    <source>
        <dbReference type="EMBL" id="GKV28081.1"/>
    </source>
</evidence>
<comment type="caution">
    <text evidence="1">The sequence shown here is derived from an EMBL/GenBank/DDBJ whole genome shotgun (WGS) entry which is preliminary data.</text>
</comment>
<dbReference type="EMBL" id="BPVZ01000078">
    <property type="protein sequence ID" value="GKV28081.1"/>
    <property type="molecule type" value="Genomic_DNA"/>
</dbReference>
<accession>A0AAV5KU29</accession>
<dbReference type="AlphaFoldDB" id="A0AAV5KU29"/>
<evidence type="ECO:0000313" key="2">
    <source>
        <dbReference type="Proteomes" id="UP001054252"/>
    </source>
</evidence>
<name>A0AAV5KU29_9ROSI</name>
<organism evidence="1 2">
    <name type="scientific">Rubroshorea leprosula</name>
    <dbReference type="NCBI Taxonomy" id="152421"/>
    <lineage>
        <taxon>Eukaryota</taxon>
        <taxon>Viridiplantae</taxon>
        <taxon>Streptophyta</taxon>
        <taxon>Embryophyta</taxon>
        <taxon>Tracheophyta</taxon>
        <taxon>Spermatophyta</taxon>
        <taxon>Magnoliopsida</taxon>
        <taxon>eudicotyledons</taxon>
        <taxon>Gunneridae</taxon>
        <taxon>Pentapetalae</taxon>
        <taxon>rosids</taxon>
        <taxon>malvids</taxon>
        <taxon>Malvales</taxon>
        <taxon>Dipterocarpaceae</taxon>
        <taxon>Rubroshorea</taxon>
    </lineage>
</organism>